<feature type="chain" id="PRO_5042930665" evidence="2">
    <location>
        <begin position="20"/>
        <end position="260"/>
    </location>
</feature>
<sequence>MMMKLVCCILFVVFTSSLGGVPSQLNARKQDQIASKLLLALRHLIQMRDENGTTAAGGQNSSSDAGQTRVGTFNGSVAAENVPNDAQIEDVSYEEDDDEDRVVEEIVEEFRDFMYEQLDKLRRKQGEEQGEEVPDGATESSKRDLKSKDSVKGKVIEQLTGLYRTFLESEDDEIEEFEEEINDSNDKKRRSIMNSDHAKRAAKAQASKTSPVGGDAETAGEKAAEREEFITWMTANFKKFLVKDYEAVIATANQDSYQRI</sequence>
<feature type="signal peptide" evidence="2">
    <location>
        <begin position="1"/>
        <end position="19"/>
    </location>
</feature>
<organism evidence="3 4">
    <name type="scientific">Patella caerulea</name>
    <name type="common">Rayed Mediterranean limpet</name>
    <dbReference type="NCBI Taxonomy" id="87958"/>
    <lineage>
        <taxon>Eukaryota</taxon>
        <taxon>Metazoa</taxon>
        <taxon>Spiralia</taxon>
        <taxon>Lophotrochozoa</taxon>
        <taxon>Mollusca</taxon>
        <taxon>Gastropoda</taxon>
        <taxon>Patellogastropoda</taxon>
        <taxon>Patelloidea</taxon>
        <taxon>Patellidae</taxon>
        <taxon>Patella</taxon>
    </lineage>
</organism>
<dbReference type="Proteomes" id="UP001347796">
    <property type="component" value="Unassembled WGS sequence"/>
</dbReference>
<feature type="region of interest" description="Disordered" evidence="1">
    <location>
        <begin position="173"/>
        <end position="224"/>
    </location>
</feature>
<feature type="region of interest" description="Disordered" evidence="1">
    <location>
        <begin position="124"/>
        <end position="150"/>
    </location>
</feature>
<evidence type="ECO:0000256" key="1">
    <source>
        <dbReference type="SAM" id="MobiDB-lite"/>
    </source>
</evidence>
<keyword evidence="2" id="KW-0732">Signal</keyword>
<gene>
    <name evidence="3" type="ORF">SNE40_008731</name>
</gene>
<protein>
    <submittedName>
        <fullName evidence="3">Uncharacterized protein</fullName>
    </submittedName>
</protein>
<evidence type="ECO:0000256" key="2">
    <source>
        <dbReference type="SAM" id="SignalP"/>
    </source>
</evidence>
<feature type="compositionally biased region" description="Basic and acidic residues" evidence="1">
    <location>
        <begin position="140"/>
        <end position="150"/>
    </location>
</feature>
<keyword evidence="4" id="KW-1185">Reference proteome</keyword>
<reference evidence="3 4" key="1">
    <citation type="submission" date="2024-01" db="EMBL/GenBank/DDBJ databases">
        <title>The genome of the rayed Mediterranean limpet Patella caerulea (Linnaeus, 1758).</title>
        <authorList>
            <person name="Anh-Thu Weber A."/>
            <person name="Halstead-Nussloch G."/>
        </authorList>
    </citation>
    <scope>NUCLEOTIDE SEQUENCE [LARGE SCALE GENOMIC DNA]</scope>
    <source>
        <strain evidence="3">AATW-2023a</strain>
        <tissue evidence="3">Whole specimen</tissue>
    </source>
</reference>
<feature type="compositionally biased region" description="Acidic residues" evidence="1">
    <location>
        <begin position="173"/>
        <end position="183"/>
    </location>
</feature>
<evidence type="ECO:0000313" key="4">
    <source>
        <dbReference type="Proteomes" id="UP001347796"/>
    </source>
</evidence>
<accession>A0AAN8PR35</accession>
<dbReference type="EMBL" id="JAZGQO010000007">
    <property type="protein sequence ID" value="KAK6180733.1"/>
    <property type="molecule type" value="Genomic_DNA"/>
</dbReference>
<proteinExistence type="predicted"/>
<name>A0AAN8PR35_PATCE</name>
<comment type="caution">
    <text evidence="3">The sequence shown here is derived from an EMBL/GenBank/DDBJ whole genome shotgun (WGS) entry which is preliminary data.</text>
</comment>
<dbReference type="AlphaFoldDB" id="A0AAN8PR35"/>
<evidence type="ECO:0000313" key="3">
    <source>
        <dbReference type="EMBL" id="KAK6180733.1"/>
    </source>
</evidence>